<accession>A0A5J4ZSD2</accession>
<protein>
    <submittedName>
        <fullName evidence="1">Uncharacterized protein</fullName>
    </submittedName>
</protein>
<keyword evidence="2" id="KW-1185">Reference proteome</keyword>
<dbReference type="AlphaFoldDB" id="A0A5J4ZSD2"/>
<gene>
    <name evidence="1" type="ORF">F0562_012013</name>
</gene>
<reference evidence="1 2" key="1">
    <citation type="submission" date="2019-09" db="EMBL/GenBank/DDBJ databases">
        <title>A chromosome-level genome assembly of the Chinese tupelo Nyssa sinensis.</title>
        <authorList>
            <person name="Yang X."/>
            <person name="Kang M."/>
            <person name="Yang Y."/>
            <person name="Xiong H."/>
            <person name="Wang M."/>
            <person name="Zhang Z."/>
            <person name="Wang Z."/>
            <person name="Wu H."/>
            <person name="Ma T."/>
            <person name="Liu J."/>
            <person name="Xi Z."/>
        </authorList>
    </citation>
    <scope>NUCLEOTIDE SEQUENCE [LARGE SCALE GENOMIC DNA]</scope>
    <source>
        <strain evidence="1">J267</strain>
        <tissue evidence="1">Leaf</tissue>
    </source>
</reference>
<name>A0A5J4ZSD2_9ASTE</name>
<dbReference type="EMBL" id="CM018048">
    <property type="protein sequence ID" value="KAA8521340.1"/>
    <property type="molecule type" value="Genomic_DNA"/>
</dbReference>
<organism evidence="1 2">
    <name type="scientific">Nyssa sinensis</name>
    <dbReference type="NCBI Taxonomy" id="561372"/>
    <lineage>
        <taxon>Eukaryota</taxon>
        <taxon>Viridiplantae</taxon>
        <taxon>Streptophyta</taxon>
        <taxon>Embryophyta</taxon>
        <taxon>Tracheophyta</taxon>
        <taxon>Spermatophyta</taxon>
        <taxon>Magnoliopsida</taxon>
        <taxon>eudicotyledons</taxon>
        <taxon>Gunneridae</taxon>
        <taxon>Pentapetalae</taxon>
        <taxon>asterids</taxon>
        <taxon>Cornales</taxon>
        <taxon>Nyssaceae</taxon>
        <taxon>Nyssa</taxon>
    </lineage>
</organism>
<evidence type="ECO:0000313" key="2">
    <source>
        <dbReference type="Proteomes" id="UP000325577"/>
    </source>
</evidence>
<proteinExistence type="predicted"/>
<dbReference type="Proteomes" id="UP000325577">
    <property type="component" value="Linkage Group LG5"/>
</dbReference>
<dbReference type="OrthoDB" id="1938551at2759"/>
<evidence type="ECO:0000313" key="1">
    <source>
        <dbReference type="EMBL" id="KAA8521340.1"/>
    </source>
</evidence>
<sequence>MSSTSSSNSNIMILSEAQATWDIGRILGIKGREDDSEVISRFSELENKNGTVVLAKLLSGRLKKVLPSVIGEIQFDFLSGRNILDEVLIANEVVDGWKKNGKKGILLKLDFEKEYDHVN</sequence>